<dbReference type="GO" id="GO:0006457">
    <property type="term" value="P:protein folding"/>
    <property type="evidence" value="ECO:0007669"/>
    <property type="project" value="InterPro"/>
</dbReference>
<evidence type="ECO:0000313" key="3">
    <source>
        <dbReference type="Proteomes" id="UP000620559"/>
    </source>
</evidence>
<keyword evidence="3" id="KW-1185">Reference proteome</keyword>
<dbReference type="Proteomes" id="UP000620559">
    <property type="component" value="Unassembled WGS sequence"/>
</dbReference>
<comment type="caution">
    <text evidence="2">The sequence shown here is derived from an EMBL/GenBank/DDBJ whole genome shotgun (WGS) entry which is preliminary data.</text>
</comment>
<dbReference type="InterPro" id="IPR009012">
    <property type="entry name" value="GrpE_head"/>
</dbReference>
<dbReference type="RefSeq" id="WP_193923309.1">
    <property type="nucleotide sequence ID" value="NZ_JADEWL010000093.1"/>
</dbReference>
<organism evidence="2 3">
    <name type="scientific">Plectonema cf. radiosum LEGE 06105</name>
    <dbReference type="NCBI Taxonomy" id="945769"/>
    <lineage>
        <taxon>Bacteria</taxon>
        <taxon>Bacillati</taxon>
        <taxon>Cyanobacteriota</taxon>
        <taxon>Cyanophyceae</taxon>
        <taxon>Oscillatoriophycideae</taxon>
        <taxon>Oscillatoriales</taxon>
        <taxon>Microcoleaceae</taxon>
        <taxon>Plectonema</taxon>
    </lineage>
</organism>
<keyword evidence="1" id="KW-0143">Chaperone</keyword>
<evidence type="ECO:0000256" key="1">
    <source>
        <dbReference type="ARBA" id="ARBA00023186"/>
    </source>
</evidence>
<dbReference type="InterPro" id="IPR000740">
    <property type="entry name" value="GrpE"/>
</dbReference>
<sequence length="173" mass="20224">MNFKTLFNRILALRDNTEKKYIINQELRDSIIDKIGILQKANIFLEQSLRTEKTQANATIEDLFLELLEVTDAFETLLNYLENNPEASPEFLQRLPKSIGAVHRKFLSILAKRQVLPIEVEETQLDFNLCRVVDREFRTDIPEKTITKVVRRGFYWGEKTLRPAEVIISKTDL</sequence>
<dbReference type="AlphaFoldDB" id="A0A8J7K5P4"/>
<dbReference type="SUPFAM" id="SSF51064">
    <property type="entry name" value="Head domain of nucleotide exchange factor GrpE"/>
    <property type="match status" value="1"/>
</dbReference>
<proteinExistence type="predicted"/>
<accession>A0A8J7K5P4</accession>
<dbReference type="Gene3D" id="2.30.22.10">
    <property type="entry name" value="Head domain of nucleotide exchange factor GrpE"/>
    <property type="match status" value="1"/>
</dbReference>
<gene>
    <name evidence="2" type="primary">grpE</name>
    <name evidence="2" type="ORF">IQ247_21880</name>
</gene>
<dbReference type="EMBL" id="JADEWL010000093">
    <property type="protein sequence ID" value="MBE9215277.1"/>
    <property type="molecule type" value="Genomic_DNA"/>
</dbReference>
<reference evidence="2" key="1">
    <citation type="submission" date="2020-10" db="EMBL/GenBank/DDBJ databases">
        <authorList>
            <person name="Castelo-Branco R."/>
            <person name="Eusebio N."/>
            <person name="Adriana R."/>
            <person name="Vieira A."/>
            <person name="Brugerolle De Fraissinette N."/>
            <person name="Rezende De Castro R."/>
            <person name="Schneider M.P."/>
            <person name="Vasconcelos V."/>
            <person name="Leao P.N."/>
        </authorList>
    </citation>
    <scope>NUCLEOTIDE SEQUENCE</scope>
    <source>
        <strain evidence="2">LEGE 06105</strain>
    </source>
</reference>
<name>A0A8J7K5P4_9CYAN</name>
<dbReference type="GO" id="GO:0042803">
    <property type="term" value="F:protein homodimerization activity"/>
    <property type="evidence" value="ECO:0007669"/>
    <property type="project" value="InterPro"/>
</dbReference>
<protein>
    <submittedName>
        <fullName evidence="2">Nucleotide exchange factor GrpE</fullName>
    </submittedName>
</protein>
<dbReference type="GO" id="GO:0051087">
    <property type="term" value="F:protein-folding chaperone binding"/>
    <property type="evidence" value="ECO:0007669"/>
    <property type="project" value="InterPro"/>
</dbReference>
<dbReference type="Pfam" id="PF01025">
    <property type="entry name" value="GrpE"/>
    <property type="match status" value="1"/>
</dbReference>
<evidence type="ECO:0000313" key="2">
    <source>
        <dbReference type="EMBL" id="MBE9215277.1"/>
    </source>
</evidence>
<dbReference type="GO" id="GO:0000774">
    <property type="term" value="F:adenyl-nucleotide exchange factor activity"/>
    <property type="evidence" value="ECO:0007669"/>
    <property type="project" value="InterPro"/>
</dbReference>